<evidence type="ECO:0000256" key="3">
    <source>
        <dbReference type="ARBA" id="ARBA00022553"/>
    </source>
</evidence>
<dbReference type="AlphaFoldDB" id="A0A1G7WS41"/>
<dbReference type="GO" id="GO:0000155">
    <property type="term" value="F:phosphorelay sensor kinase activity"/>
    <property type="evidence" value="ECO:0007669"/>
    <property type="project" value="InterPro"/>
</dbReference>
<name>A0A1G7WS41_9ACTN</name>
<keyword evidence="8" id="KW-0902">Two-component regulatory system</keyword>
<evidence type="ECO:0000313" key="12">
    <source>
        <dbReference type="EMBL" id="SDG74714.1"/>
    </source>
</evidence>
<dbReference type="Pfam" id="PF07730">
    <property type="entry name" value="HisKA_3"/>
    <property type="match status" value="1"/>
</dbReference>
<evidence type="ECO:0000256" key="1">
    <source>
        <dbReference type="ARBA" id="ARBA00000085"/>
    </source>
</evidence>
<dbReference type="OrthoDB" id="5241784at2"/>
<dbReference type="SUPFAM" id="SSF55874">
    <property type="entry name" value="ATPase domain of HSP90 chaperone/DNA topoisomerase II/histidine kinase"/>
    <property type="match status" value="1"/>
</dbReference>
<proteinExistence type="predicted"/>
<evidence type="ECO:0000256" key="8">
    <source>
        <dbReference type="ARBA" id="ARBA00023012"/>
    </source>
</evidence>
<evidence type="ECO:0000256" key="4">
    <source>
        <dbReference type="ARBA" id="ARBA00022679"/>
    </source>
</evidence>
<dbReference type="RefSeq" id="WP_093170069.1">
    <property type="nucleotide sequence ID" value="NZ_FNCN01000007.1"/>
</dbReference>
<protein>
    <recommendedName>
        <fullName evidence="2">histidine kinase</fullName>
        <ecNumber evidence="2">2.7.13.3</ecNumber>
    </recommendedName>
</protein>
<keyword evidence="5" id="KW-0547">Nucleotide-binding</keyword>
<feature type="transmembrane region" description="Helical" evidence="9">
    <location>
        <begin position="36"/>
        <end position="58"/>
    </location>
</feature>
<keyword evidence="13" id="KW-1185">Reference proteome</keyword>
<dbReference type="Pfam" id="PF02518">
    <property type="entry name" value="HATPase_c"/>
    <property type="match status" value="1"/>
</dbReference>
<organism evidence="12 13">
    <name type="scientific">Sinosporangium album</name>
    <dbReference type="NCBI Taxonomy" id="504805"/>
    <lineage>
        <taxon>Bacteria</taxon>
        <taxon>Bacillati</taxon>
        <taxon>Actinomycetota</taxon>
        <taxon>Actinomycetes</taxon>
        <taxon>Streptosporangiales</taxon>
        <taxon>Streptosporangiaceae</taxon>
        <taxon>Sinosporangium</taxon>
    </lineage>
</organism>
<keyword evidence="3" id="KW-0597">Phosphoprotein</keyword>
<sequence length="286" mass="30358">METSDRPTWASGVWRTAATAWAVLGAALLLTGADGALSRVVPSAVTALAVAATAWAAVRTRRQRRDYERRLTAWAADKAAHAERLRVARELHDIVSHGLGLITVRAAAARRVHGPDRERETGQALADIEGAAREATTELRRMLAVLRQPYGDRAPLRPADTLADLPAIVEHAARSGLRAVLDLRPVGEVSPGVQVTVCEVVREALANTARHAGPTDVRVEVRRDGETIVADVRDSGRAGSWHSQPGAGHGLRGLRERVTALGGTLEAGPAGGGFHLAARLPDGRHA</sequence>
<keyword evidence="4" id="KW-0808">Transferase</keyword>
<dbReference type="PANTHER" id="PTHR24421">
    <property type="entry name" value="NITRATE/NITRITE SENSOR PROTEIN NARX-RELATED"/>
    <property type="match status" value="1"/>
</dbReference>
<dbReference type="EMBL" id="FNCN01000007">
    <property type="protein sequence ID" value="SDG74714.1"/>
    <property type="molecule type" value="Genomic_DNA"/>
</dbReference>
<keyword evidence="9" id="KW-1133">Transmembrane helix</keyword>
<dbReference type="InterPro" id="IPR036890">
    <property type="entry name" value="HATPase_C_sf"/>
</dbReference>
<dbReference type="Proteomes" id="UP000198923">
    <property type="component" value="Unassembled WGS sequence"/>
</dbReference>
<keyword evidence="7" id="KW-0067">ATP-binding</keyword>
<evidence type="ECO:0000259" key="10">
    <source>
        <dbReference type="Pfam" id="PF02518"/>
    </source>
</evidence>
<dbReference type="Gene3D" id="1.20.5.1930">
    <property type="match status" value="1"/>
</dbReference>
<dbReference type="GO" id="GO:0005524">
    <property type="term" value="F:ATP binding"/>
    <property type="evidence" value="ECO:0007669"/>
    <property type="project" value="UniProtKB-KW"/>
</dbReference>
<dbReference type="STRING" id="504805.SAMN05421505_107167"/>
<reference evidence="12 13" key="1">
    <citation type="submission" date="2016-10" db="EMBL/GenBank/DDBJ databases">
        <authorList>
            <person name="de Groot N.N."/>
        </authorList>
    </citation>
    <scope>NUCLEOTIDE SEQUENCE [LARGE SCALE GENOMIC DNA]</scope>
    <source>
        <strain evidence="12 13">CPCC 201354</strain>
    </source>
</reference>
<keyword evidence="9" id="KW-0812">Transmembrane</keyword>
<dbReference type="CDD" id="cd16917">
    <property type="entry name" value="HATPase_UhpB-NarQ-NarX-like"/>
    <property type="match status" value="1"/>
</dbReference>
<comment type="catalytic activity">
    <reaction evidence="1">
        <text>ATP + protein L-histidine = ADP + protein N-phospho-L-histidine.</text>
        <dbReference type="EC" id="2.7.13.3"/>
    </reaction>
</comment>
<evidence type="ECO:0000259" key="11">
    <source>
        <dbReference type="Pfam" id="PF07730"/>
    </source>
</evidence>
<accession>A0A1G7WS41</accession>
<dbReference type="InterPro" id="IPR011712">
    <property type="entry name" value="Sig_transdc_His_kin_sub3_dim/P"/>
</dbReference>
<feature type="domain" description="Histidine kinase/HSP90-like ATPase" evidence="10">
    <location>
        <begin position="193"/>
        <end position="281"/>
    </location>
</feature>
<dbReference type="InterPro" id="IPR003594">
    <property type="entry name" value="HATPase_dom"/>
</dbReference>
<feature type="transmembrane region" description="Helical" evidence="9">
    <location>
        <begin position="12"/>
        <end position="30"/>
    </location>
</feature>
<evidence type="ECO:0000313" key="13">
    <source>
        <dbReference type="Proteomes" id="UP000198923"/>
    </source>
</evidence>
<dbReference type="InterPro" id="IPR050482">
    <property type="entry name" value="Sensor_HK_TwoCompSys"/>
</dbReference>
<feature type="domain" description="Signal transduction histidine kinase subgroup 3 dimerisation and phosphoacceptor" evidence="11">
    <location>
        <begin position="83"/>
        <end position="149"/>
    </location>
</feature>
<dbReference type="GO" id="GO:0016020">
    <property type="term" value="C:membrane"/>
    <property type="evidence" value="ECO:0007669"/>
    <property type="project" value="InterPro"/>
</dbReference>
<dbReference type="GO" id="GO:0046983">
    <property type="term" value="F:protein dimerization activity"/>
    <property type="evidence" value="ECO:0007669"/>
    <property type="project" value="InterPro"/>
</dbReference>
<evidence type="ECO:0000256" key="5">
    <source>
        <dbReference type="ARBA" id="ARBA00022741"/>
    </source>
</evidence>
<evidence type="ECO:0000256" key="2">
    <source>
        <dbReference type="ARBA" id="ARBA00012438"/>
    </source>
</evidence>
<evidence type="ECO:0000256" key="7">
    <source>
        <dbReference type="ARBA" id="ARBA00022840"/>
    </source>
</evidence>
<dbReference type="EC" id="2.7.13.3" evidence="2"/>
<gene>
    <name evidence="12" type="ORF">SAMN05421505_107167</name>
</gene>
<keyword evidence="9" id="KW-0472">Membrane</keyword>
<dbReference type="PANTHER" id="PTHR24421:SF10">
    <property type="entry name" value="NITRATE_NITRITE SENSOR PROTEIN NARQ"/>
    <property type="match status" value="1"/>
</dbReference>
<dbReference type="Gene3D" id="3.30.565.10">
    <property type="entry name" value="Histidine kinase-like ATPase, C-terminal domain"/>
    <property type="match status" value="1"/>
</dbReference>
<evidence type="ECO:0000256" key="9">
    <source>
        <dbReference type="SAM" id="Phobius"/>
    </source>
</evidence>
<evidence type="ECO:0000256" key="6">
    <source>
        <dbReference type="ARBA" id="ARBA00022777"/>
    </source>
</evidence>
<keyword evidence="6 12" id="KW-0418">Kinase</keyword>